<sequence length="418" mass="45834">MELDPWQDLDIDDSDLPSLLRPCKRRRSPTPAASQIPPENVHRTLLSPHPIFKTASGSRIIPGPAGTVHAAMLRKALDRSSLVNPENSLNCSNGDAVIPTQEYIRRAVEDTAEFDDDFSRTPWLSAVRFLGGENGVNPGTPISSIKKHLEAGKVNQVVAVIKSCSPTSFGGLKVILKDPSGSVCATVHPKVLSESGFGKKFNVGAVLILQKVAIFSPARTALYLNITLRNVVKVFCHDDSYLALDDSAHSVQYHDAAIDYGKMTKICEKLSVMQKVTREDTTEETTRDTGSSETLHIHSSHSFKPKNREVLCTSAAMTVSRSNLSQHAYGETPEEVSGTKLASDPQDNATDGSKCAKVGNSDHSLLSNYSGTKSRGEDIQETDEVQTQRQPQREKSFVPQWTDEQLDELFTDYEYSGF</sequence>
<dbReference type="InterPro" id="IPR028045">
    <property type="entry name" value="HROB"/>
</dbReference>
<dbReference type="Pfam" id="PF15072">
    <property type="entry name" value="HROB"/>
    <property type="match status" value="1"/>
</dbReference>
<dbReference type="PANTHER" id="PTHR14523:SF1">
    <property type="entry name" value="HOMOLOGOUS RECOMBINATION OB-FOLD PROTEIN"/>
    <property type="match status" value="1"/>
</dbReference>
<feature type="compositionally biased region" description="Basic and acidic residues" evidence="1">
    <location>
        <begin position="278"/>
        <end position="287"/>
    </location>
</feature>
<dbReference type="GO" id="GO:0000725">
    <property type="term" value="P:recombinational repair"/>
    <property type="evidence" value="ECO:0007669"/>
    <property type="project" value="InterPro"/>
</dbReference>
<proteinExistence type="predicted"/>
<evidence type="ECO:0000313" key="3">
    <source>
        <dbReference type="EMBL" id="KZV24870.1"/>
    </source>
</evidence>
<dbReference type="InterPro" id="IPR058570">
    <property type="entry name" value="HROB_OB"/>
</dbReference>
<reference evidence="3 4" key="1">
    <citation type="journal article" date="2015" name="Proc. Natl. Acad. Sci. U.S.A.">
        <title>The resurrection genome of Boea hygrometrica: A blueprint for survival of dehydration.</title>
        <authorList>
            <person name="Xiao L."/>
            <person name="Yang G."/>
            <person name="Zhang L."/>
            <person name="Yang X."/>
            <person name="Zhao S."/>
            <person name="Ji Z."/>
            <person name="Zhou Q."/>
            <person name="Hu M."/>
            <person name="Wang Y."/>
            <person name="Chen M."/>
            <person name="Xu Y."/>
            <person name="Jin H."/>
            <person name="Xiao X."/>
            <person name="Hu G."/>
            <person name="Bao F."/>
            <person name="Hu Y."/>
            <person name="Wan P."/>
            <person name="Li L."/>
            <person name="Deng X."/>
            <person name="Kuang T."/>
            <person name="Xiang C."/>
            <person name="Zhu J.K."/>
            <person name="Oliver M.J."/>
            <person name="He Y."/>
        </authorList>
    </citation>
    <scope>NUCLEOTIDE SEQUENCE [LARGE SCALE GENOMIC DNA]</scope>
    <source>
        <strain evidence="4">cv. XS01</strain>
    </source>
</reference>
<name>A0A2Z7AVF0_9LAMI</name>
<feature type="region of interest" description="Disordered" evidence="1">
    <location>
        <begin position="278"/>
        <end position="302"/>
    </location>
</feature>
<feature type="region of interest" description="Disordered" evidence="1">
    <location>
        <begin position="323"/>
        <end position="403"/>
    </location>
</feature>
<feature type="domain" description="Homologous recombination OB-fold protein OB-fold" evidence="2">
    <location>
        <begin position="153"/>
        <end position="237"/>
    </location>
</feature>
<dbReference type="Proteomes" id="UP000250235">
    <property type="component" value="Unassembled WGS sequence"/>
</dbReference>
<accession>A0A2Z7AVF0</accession>
<gene>
    <name evidence="3" type="ORF">F511_14753</name>
</gene>
<feature type="compositionally biased region" description="Polar residues" evidence="1">
    <location>
        <begin position="361"/>
        <end position="373"/>
    </location>
</feature>
<dbReference type="OrthoDB" id="550780at2759"/>
<evidence type="ECO:0000256" key="1">
    <source>
        <dbReference type="SAM" id="MobiDB-lite"/>
    </source>
</evidence>
<feature type="region of interest" description="Disordered" evidence="1">
    <location>
        <begin position="17"/>
        <end position="42"/>
    </location>
</feature>
<organism evidence="3 4">
    <name type="scientific">Dorcoceras hygrometricum</name>
    <dbReference type="NCBI Taxonomy" id="472368"/>
    <lineage>
        <taxon>Eukaryota</taxon>
        <taxon>Viridiplantae</taxon>
        <taxon>Streptophyta</taxon>
        <taxon>Embryophyta</taxon>
        <taxon>Tracheophyta</taxon>
        <taxon>Spermatophyta</taxon>
        <taxon>Magnoliopsida</taxon>
        <taxon>eudicotyledons</taxon>
        <taxon>Gunneridae</taxon>
        <taxon>Pentapetalae</taxon>
        <taxon>asterids</taxon>
        <taxon>lamiids</taxon>
        <taxon>Lamiales</taxon>
        <taxon>Gesneriaceae</taxon>
        <taxon>Didymocarpoideae</taxon>
        <taxon>Trichosporeae</taxon>
        <taxon>Loxocarpinae</taxon>
        <taxon>Dorcoceras</taxon>
    </lineage>
</organism>
<protein>
    <recommendedName>
        <fullName evidence="2">Homologous recombination OB-fold protein OB-fold domain-containing protein</fullName>
    </recommendedName>
</protein>
<evidence type="ECO:0000313" key="4">
    <source>
        <dbReference type="Proteomes" id="UP000250235"/>
    </source>
</evidence>
<evidence type="ECO:0000259" key="2">
    <source>
        <dbReference type="Pfam" id="PF15072"/>
    </source>
</evidence>
<keyword evidence="4" id="KW-1185">Reference proteome</keyword>
<dbReference type="AlphaFoldDB" id="A0A2Z7AVF0"/>
<dbReference type="PANTHER" id="PTHR14523">
    <property type="entry name" value="UNCHARACTERIZED PROTEIN C17ORF53 HOMOLOG"/>
    <property type="match status" value="1"/>
</dbReference>
<dbReference type="EMBL" id="KV012500">
    <property type="protein sequence ID" value="KZV24870.1"/>
    <property type="molecule type" value="Genomic_DNA"/>
</dbReference>